<protein>
    <submittedName>
        <fullName evidence="2">Uncharacterized protein</fullName>
    </submittedName>
</protein>
<feature type="compositionally biased region" description="Basic and acidic residues" evidence="1">
    <location>
        <begin position="49"/>
        <end position="58"/>
    </location>
</feature>
<sequence>MAAEQTSIPKSVRDPAAPKSGTLESTVSTSPHVSQSAPESRATKGSGGMRDDGERKDISATLDNPVIEQPIHPVTRRKKMAVPSARIDVKSESGVEDDDQVTTEFEEWERMERAKNDSILHSSNQVEVEEVEVMNKSQTPLDSIMQEMGGLSTDTSSEVRIERMMNNLYHEINEVDSWLRGLTKLPEEEELTALREARDKLGRDMLMEFESNDKAWENVEREWIERFEKEKKAKKGFDPCDGRDQRDNCSYYTNKNDFDRRCTDWRMRIENRRDNSPPPIPREPQPIRAPQVRPLLQQYIRPPASEYREHGTVDDDERSIRSGISVGDRSVESAHIMETMIQSIRTMGQINMPITNYNPKTEKFSEFIPRFNLKYKGMSDTEKVLVLPGHFDEDTVRTFKSLPTRMKDGSEWDNMVKEIGRRLDRDRGMEKQTALERLDNIDPNKRMSQICRDIEEFVNRGMGHIDQDGRDQYMRDKFVLIIRPRVEYVRILEAYNAGCKTFDELKEVAVEQEYIEYQKRMARKVNMTCTSCGGKGHSARDHYKHQGNENGSRRDNGRDNGGQRVNNFAKPNVVRNELNGMNAPNSNGTRNQFSGPSNNRYNGNSGRSGGNDGRSNSSNRNGNNNDARNNNPGNGGTAGRAMVNLCGGEISEWIGLDRKREKCDISGKETPSSDACRRKIQRSYGGFRSGSLTDTGKNIGRNCCQDEWWKFREARMEPVDLNIRISNANDGPMKIIGQVVLSVMRNKKDRVNHIGFFVTDDDQDEIILGVNAFNALEIKFTIGDKEKLMENENEARVGKRLSVEPGQVTDLEVKGPKSEERILWSSNELIESGACTLYENGITTIPILNNTMRTFMFEEDEIIGEWSHDVIIEQKEVHARVEYIVMETGIMSKKERREEILKCLNKENYSS</sequence>
<evidence type="ECO:0000313" key="2">
    <source>
        <dbReference type="EnsemblMetazoa" id="PPA14702.1"/>
    </source>
</evidence>
<name>A0A8R1YEB7_PRIPA</name>
<proteinExistence type="predicted"/>
<feature type="compositionally biased region" description="Basic and acidic residues" evidence="1">
    <location>
        <begin position="538"/>
        <end position="558"/>
    </location>
</feature>
<feature type="compositionally biased region" description="Polar residues" evidence="1">
    <location>
        <begin position="22"/>
        <end position="38"/>
    </location>
</feature>
<organism evidence="2 3">
    <name type="scientific">Pristionchus pacificus</name>
    <name type="common">Parasitic nematode worm</name>
    <dbReference type="NCBI Taxonomy" id="54126"/>
    <lineage>
        <taxon>Eukaryota</taxon>
        <taxon>Metazoa</taxon>
        <taxon>Ecdysozoa</taxon>
        <taxon>Nematoda</taxon>
        <taxon>Chromadorea</taxon>
        <taxon>Rhabditida</taxon>
        <taxon>Rhabditina</taxon>
        <taxon>Diplogasteromorpha</taxon>
        <taxon>Diplogasteroidea</taxon>
        <taxon>Neodiplogasteridae</taxon>
        <taxon>Pristionchus</taxon>
    </lineage>
</organism>
<feature type="region of interest" description="Disordered" evidence="1">
    <location>
        <begin position="531"/>
        <end position="638"/>
    </location>
</feature>
<dbReference type="EnsemblMetazoa" id="PPA14702.1">
    <property type="protein sequence ID" value="PPA14702.1"/>
    <property type="gene ID" value="WBGene00104256"/>
</dbReference>
<dbReference type="AlphaFoldDB" id="A0A8R1YEB7"/>
<keyword evidence="3" id="KW-1185">Reference proteome</keyword>
<gene>
    <name evidence="2" type="primary">WBGene00104256</name>
</gene>
<feature type="compositionally biased region" description="Low complexity" evidence="1">
    <location>
        <begin position="594"/>
        <end position="605"/>
    </location>
</feature>
<reference evidence="2" key="2">
    <citation type="submission" date="2022-06" db="UniProtKB">
        <authorList>
            <consortium name="EnsemblMetazoa"/>
        </authorList>
    </citation>
    <scope>IDENTIFICATION</scope>
    <source>
        <strain evidence="2">PS312</strain>
    </source>
</reference>
<accession>A0A8R1YEB7</accession>
<evidence type="ECO:0000313" key="3">
    <source>
        <dbReference type="Proteomes" id="UP000005239"/>
    </source>
</evidence>
<reference evidence="3" key="1">
    <citation type="journal article" date="2008" name="Nat. Genet.">
        <title>The Pristionchus pacificus genome provides a unique perspective on nematode lifestyle and parasitism.</title>
        <authorList>
            <person name="Dieterich C."/>
            <person name="Clifton S.W."/>
            <person name="Schuster L.N."/>
            <person name="Chinwalla A."/>
            <person name="Delehaunty K."/>
            <person name="Dinkelacker I."/>
            <person name="Fulton L."/>
            <person name="Fulton R."/>
            <person name="Godfrey J."/>
            <person name="Minx P."/>
            <person name="Mitreva M."/>
            <person name="Roeseler W."/>
            <person name="Tian H."/>
            <person name="Witte H."/>
            <person name="Yang S.P."/>
            <person name="Wilson R.K."/>
            <person name="Sommer R.J."/>
        </authorList>
    </citation>
    <scope>NUCLEOTIDE SEQUENCE [LARGE SCALE GENOMIC DNA]</scope>
    <source>
        <strain evidence="3">PS312</strain>
    </source>
</reference>
<dbReference type="PANTHER" id="PTHR34402:SF1">
    <property type="entry name" value="PROTEIN CBG02762"/>
    <property type="match status" value="1"/>
</dbReference>
<feature type="region of interest" description="Disordered" evidence="1">
    <location>
        <begin position="1"/>
        <end position="79"/>
    </location>
</feature>
<dbReference type="Proteomes" id="UP000005239">
    <property type="component" value="Unassembled WGS sequence"/>
</dbReference>
<dbReference type="PANTHER" id="PTHR34402">
    <property type="entry name" value="PROTEIN CBG02762"/>
    <property type="match status" value="1"/>
</dbReference>
<feature type="compositionally biased region" description="Polar residues" evidence="1">
    <location>
        <begin position="582"/>
        <end position="593"/>
    </location>
</feature>
<feature type="compositionally biased region" description="Low complexity" evidence="1">
    <location>
        <begin position="613"/>
        <end position="632"/>
    </location>
</feature>
<evidence type="ECO:0000256" key="1">
    <source>
        <dbReference type="SAM" id="MobiDB-lite"/>
    </source>
</evidence>